<protein>
    <submittedName>
        <fullName evidence="1">Uncharacterized protein</fullName>
    </submittedName>
</protein>
<proteinExistence type="predicted"/>
<dbReference type="EMBL" id="HACG01042404">
    <property type="protein sequence ID" value="CEK89269.1"/>
    <property type="molecule type" value="Transcribed_RNA"/>
</dbReference>
<sequence length="105" mass="12936">MENYVMKSNLLEKRSDQYKDAVQLMQHSLYQVFLEYGLTLAYRMVLKNWSVIIDSHQHIWSIDHWEMKIRNKEQWHRGKYTRWECICSFKKEYNVSTFNSQHAFP</sequence>
<dbReference type="AlphaFoldDB" id="A0A0B7B7E9"/>
<organism evidence="1">
    <name type="scientific">Arion vulgaris</name>
    <dbReference type="NCBI Taxonomy" id="1028688"/>
    <lineage>
        <taxon>Eukaryota</taxon>
        <taxon>Metazoa</taxon>
        <taxon>Spiralia</taxon>
        <taxon>Lophotrochozoa</taxon>
        <taxon>Mollusca</taxon>
        <taxon>Gastropoda</taxon>
        <taxon>Heterobranchia</taxon>
        <taxon>Euthyneura</taxon>
        <taxon>Panpulmonata</taxon>
        <taxon>Eupulmonata</taxon>
        <taxon>Stylommatophora</taxon>
        <taxon>Helicina</taxon>
        <taxon>Arionoidea</taxon>
        <taxon>Arionidae</taxon>
        <taxon>Arion</taxon>
    </lineage>
</organism>
<evidence type="ECO:0000313" key="1">
    <source>
        <dbReference type="EMBL" id="CEK89269.1"/>
    </source>
</evidence>
<gene>
    <name evidence="1" type="primary">ORF169903</name>
</gene>
<name>A0A0B7B7E9_9EUPU</name>
<reference evidence="1" key="1">
    <citation type="submission" date="2014-12" db="EMBL/GenBank/DDBJ databases">
        <title>Insight into the proteome of Arion vulgaris.</title>
        <authorList>
            <person name="Aradska J."/>
            <person name="Bulat T."/>
            <person name="Smidak R."/>
            <person name="Sarate P."/>
            <person name="Gangsoo J."/>
            <person name="Sialana F."/>
            <person name="Bilban M."/>
            <person name="Lubec G."/>
        </authorList>
    </citation>
    <scope>NUCLEOTIDE SEQUENCE</scope>
    <source>
        <tissue evidence="1">Skin</tissue>
    </source>
</reference>
<accession>A0A0B7B7E9</accession>